<evidence type="ECO:0000313" key="1">
    <source>
        <dbReference type="EMBL" id="QDU57503.1"/>
    </source>
</evidence>
<dbReference type="RefSeq" id="WP_145248723.1">
    <property type="nucleotide sequence ID" value="NZ_CP036278.1"/>
</dbReference>
<evidence type="ECO:0000313" key="2">
    <source>
        <dbReference type="Proteomes" id="UP000315750"/>
    </source>
</evidence>
<gene>
    <name evidence="1" type="ORF">Pan181_37200</name>
</gene>
<reference evidence="1 2" key="1">
    <citation type="submission" date="2019-02" db="EMBL/GenBank/DDBJ databases">
        <title>Deep-cultivation of Planctomycetes and their phenomic and genomic characterization uncovers novel biology.</title>
        <authorList>
            <person name="Wiegand S."/>
            <person name="Jogler M."/>
            <person name="Boedeker C."/>
            <person name="Pinto D."/>
            <person name="Vollmers J."/>
            <person name="Rivas-Marin E."/>
            <person name="Kohn T."/>
            <person name="Peeters S.H."/>
            <person name="Heuer A."/>
            <person name="Rast P."/>
            <person name="Oberbeckmann S."/>
            <person name="Bunk B."/>
            <person name="Jeske O."/>
            <person name="Meyerdierks A."/>
            <person name="Storesund J.E."/>
            <person name="Kallscheuer N."/>
            <person name="Luecker S."/>
            <person name="Lage O.M."/>
            <person name="Pohl T."/>
            <person name="Merkel B.J."/>
            <person name="Hornburger P."/>
            <person name="Mueller R.-W."/>
            <person name="Bruemmer F."/>
            <person name="Labrenz M."/>
            <person name="Spormann A.M."/>
            <person name="Op den Camp H."/>
            <person name="Overmann J."/>
            <person name="Amann R."/>
            <person name="Jetten M.S.M."/>
            <person name="Mascher T."/>
            <person name="Medema M.H."/>
            <person name="Devos D.P."/>
            <person name="Kaster A.-K."/>
            <person name="Ovreas L."/>
            <person name="Rohde M."/>
            <person name="Galperin M.Y."/>
            <person name="Jogler C."/>
        </authorList>
    </citation>
    <scope>NUCLEOTIDE SEQUENCE [LARGE SCALE GENOMIC DNA]</scope>
    <source>
        <strain evidence="1 2">Pan181</strain>
    </source>
</reference>
<sequence>MKLKSIITVVLLLFVASSVVMLVSKELSSSPGESPAAAASLPDNALVVYYFHGNIRCPTCESIESYSHDAITTTFDEELASDAVVWQVVNYELPENAHFATEYELVSPTVVLVRTADGKVADWQNLVRVWELVGDREAFTEYVVAETRNMLAPSSSCHPGI</sequence>
<dbReference type="InterPro" id="IPR047698">
    <property type="entry name" value="ArsF-like"/>
</dbReference>
<keyword evidence="2" id="KW-1185">Reference proteome</keyword>
<accession>A0A518AS07</accession>
<dbReference type="NCBIfam" id="NF040494">
    <property type="entry name" value="nitrored_ArsF"/>
    <property type="match status" value="1"/>
</dbReference>
<protein>
    <recommendedName>
        <fullName evidence="3">Thioredoxin domain-containing protein</fullName>
    </recommendedName>
</protein>
<dbReference type="Proteomes" id="UP000315750">
    <property type="component" value="Chromosome"/>
</dbReference>
<dbReference type="EMBL" id="CP036278">
    <property type="protein sequence ID" value="QDU57503.1"/>
    <property type="molecule type" value="Genomic_DNA"/>
</dbReference>
<dbReference type="AlphaFoldDB" id="A0A518AS07"/>
<dbReference type="OrthoDB" id="5524063at2"/>
<evidence type="ECO:0008006" key="3">
    <source>
        <dbReference type="Google" id="ProtNLM"/>
    </source>
</evidence>
<organism evidence="1 2">
    <name type="scientific">Aeoliella mucimassa</name>
    <dbReference type="NCBI Taxonomy" id="2527972"/>
    <lineage>
        <taxon>Bacteria</taxon>
        <taxon>Pseudomonadati</taxon>
        <taxon>Planctomycetota</taxon>
        <taxon>Planctomycetia</taxon>
        <taxon>Pirellulales</taxon>
        <taxon>Lacipirellulaceae</taxon>
        <taxon>Aeoliella</taxon>
    </lineage>
</organism>
<name>A0A518AS07_9BACT</name>
<proteinExistence type="predicted"/>
<dbReference type="KEGG" id="amuc:Pan181_37200"/>